<evidence type="ECO:0000313" key="3">
    <source>
        <dbReference type="Proteomes" id="UP001562357"/>
    </source>
</evidence>
<comment type="caution">
    <text evidence="2">The sequence shown here is derived from an EMBL/GenBank/DDBJ whole genome shotgun (WGS) entry which is preliminary data.</text>
</comment>
<evidence type="ECO:0000256" key="1">
    <source>
        <dbReference type="SAM" id="MobiDB-lite"/>
    </source>
</evidence>
<name>A0ABQ0CDM6_9HYPO</name>
<feature type="region of interest" description="Disordered" evidence="1">
    <location>
        <begin position="1"/>
        <end position="26"/>
    </location>
</feature>
<organism evidence="2 3">
    <name type="scientific">Epichloe bromicola</name>
    <dbReference type="NCBI Taxonomy" id="79588"/>
    <lineage>
        <taxon>Eukaryota</taxon>
        <taxon>Fungi</taxon>
        <taxon>Dikarya</taxon>
        <taxon>Ascomycota</taxon>
        <taxon>Pezizomycotina</taxon>
        <taxon>Sordariomycetes</taxon>
        <taxon>Hypocreomycetidae</taxon>
        <taxon>Hypocreales</taxon>
        <taxon>Clavicipitaceae</taxon>
        <taxon>Epichloe</taxon>
    </lineage>
</organism>
<dbReference type="Proteomes" id="UP001562357">
    <property type="component" value="Unassembled WGS sequence"/>
</dbReference>
<evidence type="ECO:0000313" key="2">
    <source>
        <dbReference type="EMBL" id="GAB0131545.1"/>
    </source>
</evidence>
<accession>A0ABQ0CDM6</accession>
<sequence length="77" mass="8211">MAATLTSMFNSKCASRTSGNAETCDGNSGTINNGTLCNRNADAELASQAPCGKVSKEARGWRRIIRNFTPSYVVFCS</sequence>
<keyword evidence="3" id="KW-1185">Reference proteome</keyword>
<reference evidence="3" key="1">
    <citation type="submission" date="2024-06" db="EMBL/GenBank/DDBJ databases">
        <title>Draft Genome Sequences of Epichloe bromicola Strains Isolated from Elymus ciliaris.</title>
        <authorList>
            <consortium name="Epichloe bromicola genome sequencing consortium"/>
            <person name="Miura A."/>
            <person name="Imano S."/>
            <person name="Ashida A."/>
            <person name="Sato I."/>
            <person name="Chiba S."/>
            <person name="Tanaka A."/>
            <person name="Camagna M."/>
            <person name="Takemoto D."/>
        </authorList>
    </citation>
    <scope>NUCLEOTIDE SEQUENCE [LARGE SCALE GENOMIC DNA]</scope>
    <source>
        <strain evidence="3">DP</strain>
    </source>
</reference>
<proteinExistence type="predicted"/>
<gene>
    <name evidence="2" type="primary">g11</name>
    <name evidence="2" type="ORF">EsDP_00000011</name>
</gene>
<protein>
    <submittedName>
        <fullName evidence="2">Uncharacterized protein</fullName>
    </submittedName>
</protein>
<dbReference type="EMBL" id="BAAFGZ010000001">
    <property type="protein sequence ID" value="GAB0131545.1"/>
    <property type="molecule type" value="Genomic_DNA"/>
</dbReference>